<keyword evidence="2 3" id="KW-0378">Hydrolase</keyword>
<dbReference type="NCBIfam" id="TIGR00172">
    <property type="entry name" value="maf"/>
    <property type="match status" value="1"/>
</dbReference>
<dbReference type="GO" id="GO:0005737">
    <property type="term" value="C:cytoplasm"/>
    <property type="evidence" value="ECO:0007669"/>
    <property type="project" value="UniProtKB-SubCell"/>
</dbReference>
<comment type="subcellular location">
    <subcellularLocation>
        <location evidence="3">Cytoplasm</location>
    </subcellularLocation>
</comment>
<dbReference type="SUPFAM" id="SSF52972">
    <property type="entry name" value="ITPase-like"/>
    <property type="match status" value="1"/>
</dbReference>
<sequence>MPTFVLASASPARLTTLRNAGLDPTVVVSGVDESQADGLPPFEMALQLAELKCAAVVDRDGIPDDALVLGCDSVLELDGEAFGKPADAADALRRWQAMRGRSGVLYTGHCLRDTATGQVAAATASTAVFFAEVTDEEIEAYVATGEPLHVAGAFTVDGLGGAFVTGIDGDHHNVVGVSLPLLRDLVLELGHSWTDLWSLDR</sequence>
<comment type="cofactor">
    <cofactor evidence="1 3">
        <name>a divalent metal cation</name>
        <dbReference type="ChEBI" id="CHEBI:60240"/>
    </cofactor>
</comment>
<protein>
    <recommendedName>
        <fullName evidence="3">Nucleoside triphosphate pyrophosphatase</fullName>
        <ecNumber evidence="3">3.6.1.9</ecNumber>
    </recommendedName>
    <alternativeName>
        <fullName evidence="3">Nucleotide pyrophosphatase</fullName>
        <shortName evidence="3">Nucleotide PPase</shortName>
    </alternativeName>
</protein>
<evidence type="ECO:0000313" key="5">
    <source>
        <dbReference type="Proteomes" id="UP000324351"/>
    </source>
</evidence>
<dbReference type="PIRSF" id="PIRSF006305">
    <property type="entry name" value="Maf"/>
    <property type="match status" value="1"/>
</dbReference>
<comment type="similarity">
    <text evidence="3">Belongs to the Maf family.</text>
</comment>
<evidence type="ECO:0000313" key="4">
    <source>
        <dbReference type="EMBL" id="KAA1427157.1"/>
    </source>
</evidence>
<keyword evidence="3" id="KW-0963">Cytoplasm</keyword>
<reference evidence="4 5" key="2">
    <citation type="submission" date="2019-09" db="EMBL/GenBank/DDBJ databases">
        <authorList>
            <person name="Jin C."/>
        </authorList>
    </citation>
    <scope>NUCLEOTIDE SEQUENCE [LARGE SCALE GENOMIC DNA]</scope>
    <source>
        <strain evidence="4 5">BN140041</strain>
    </source>
</reference>
<keyword evidence="5" id="KW-1185">Reference proteome</keyword>
<comment type="caution">
    <text evidence="4">The sequence shown here is derived from an EMBL/GenBank/DDBJ whole genome shotgun (WGS) entry which is preliminary data.</text>
</comment>
<dbReference type="AlphaFoldDB" id="A0A5B1M5V6"/>
<gene>
    <name evidence="4" type="ORF">F0U47_06495</name>
</gene>
<proteinExistence type="inferred from homology"/>
<dbReference type="HAMAP" id="MF_00528">
    <property type="entry name" value="Maf"/>
    <property type="match status" value="1"/>
</dbReference>
<dbReference type="GO" id="GO:0009117">
    <property type="term" value="P:nucleotide metabolic process"/>
    <property type="evidence" value="ECO:0007669"/>
    <property type="project" value="UniProtKB-KW"/>
</dbReference>
<keyword evidence="3" id="KW-0546">Nucleotide metabolism</keyword>
<organism evidence="4 5">
    <name type="scientific">Nocardioides antri</name>
    <dbReference type="NCBI Taxonomy" id="2607659"/>
    <lineage>
        <taxon>Bacteria</taxon>
        <taxon>Bacillati</taxon>
        <taxon>Actinomycetota</taxon>
        <taxon>Actinomycetes</taxon>
        <taxon>Propionibacteriales</taxon>
        <taxon>Nocardioidaceae</taxon>
        <taxon>Nocardioides</taxon>
    </lineage>
</organism>
<evidence type="ECO:0000256" key="3">
    <source>
        <dbReference type="HAMAP-Rule" id="MF_00528"/>
    </source>
</evidence>
<dbReference type="PANTHER" id="PTHR43213">
    <property type="entry name" value="BIFUNCTIONAL DTTP/UTP PYROPHOSPHATASE/METHYLTRANSFERASE PROTEIN-RELATED"/>
    <property type="match status" value="1"/>
</dbReference>
<dbReference type="PANTHER" id="PTHR43213:SF5">
    <property type="entry name" value="BIFUNCTIONAL DTTP_UTP PYROPHOSPHATASE_METHYLTRANSFERASE PROTEIN-RELATED"/>
    <property type="match status" value="1"/>
</dbReference>
<name>A0A5B1M5V6_9ACTN</name>
<dbReference type="Proteomes" id="UP000324351">
    <property type="component" value="Unassembled WGS sequence"/>
</dbReference>
<reference evidence="4 5" key="1">
    <citation type="submission" date="2019-09" db="EMBL/GenBank/DDBJ databases">
        <title>Nocardioides panacisoli sp. nov., isolated from the soil of a ginseng field.</title>
        <authorList>
            <person name="Cho C."/>
        </authorList>
    </citation>
    <scope>NUCLEOTIDE SEQUENCE [LARGE SCALE GENOMIC DNA]</scope>
    <source>
        <strain evidence="4 5">BN140041</strain>
    </source>
</reference>
<accession>A0A5B1M5V6</accession>
<dbReference type="Gene3D" id="3.90.950.10">
    <property type="match status" value="1"/>
</dbReference>
<feature type="active site" description="Proton acceptor" evidence="3">
    <location>
        <position position="72"/>
    </location>
</feature>
<dbReference type="Pfam" id="PF02545">
    <property type="entry name" value="Maf"/>
    <property type="match status" value="1"/>
</dbReference>
<evidence type="ECO:0000256" key="1">
    <source>
        <dbReference type="ARBA" id="ARBA00001968"/>
    </source>
</evidence>
<evidence type="ECO:0000256" key="2">
    <source>
        <dbReference type="ARBA" id="ARBA00022801"/>
    </source>
</evidence>
<dbReference type="GO" id="GO:0047429">
    <property type="term" value="F:nucleoside triphosphate diphosphatase activity"/>
    <property type="evidence" value="ECO:0007669"/>
    <property type="project" value="UniProtKB-EC"/>
</dbReference>
<comment type="function">
    <text evidence="3">Nucleoside triphosphate pyrophosphatase. May have a dual role in cell division arrest and in preventing the incorporation of modified nucleotides into cellular nucleic acids.</text>
</comment>
<dbReference type="EC" id="3.6.1.9" evidence="3"/>
<dbReference type="InterPro" id="IPR003697">
    <property type="entry name" value="Maf-like"/>
</dbReference>
<dbReference type="EMBL" id="VUJW01000003">
    <property type="protein sequence ID" value="KAA1427157.1"/>
    <property type="molecule type" value="Genomic_DNA"/>
</dbReference>
<comment type="catalytic activity">
    <reaction evidence="3">
        <text>a 2'-deoxyribonucleoside 5'-triphosphate + H2O = a 2'-deoxyribonucleoside 5'-phosphate + diphosphate + H(+)</text>
        <dbReference type="Rhea" id="RHEA:44644"/>
        <dbReference type="ChEBI" id="CHEBI:15377"/>
        <dbReference type="ChEBI" id="CHEBI:15378"/>
        <dbReference type="ChEBI" id="CHEBI:33019"/>
        <dbReference type="ChEBI" id="CHEBI:61560"/>
        <dbReference type="ChEBI" id="CHEBI:65317"/>
        <dbReference type="EC" id="3.6.1.9"/>
    </reaction>
</comment>
<dbReference type="RefSeq" id="WP_149749525.1">
    <property type="nucleotide sequence ID" value="NZ_VUJW01000003.1"/>
</dbReference>
<comment type="caution">
    <text evidence="3">Lacks conserved residue(s) required for the propagation of feature annotation.</text>
</comment>
<comment type="catalytic activity">
    <reaction evidence="3">
        <text>a ribonucleoside 5'-triphosphate + H2O = a ribonucleoside 5'-phosphate + diphosphate + H(+)</text>
        <dbReference type="Rhea" id="RHEA:23996"/>
        <dbReference type="ChEBI" id="CHEBI:15377"/>
        <dbReference type="ChEBI" id="CHEBI:15378"/>
        <dbReference type="ChEBI" id="CHEBI:33019"/>
        <dbReference type="ChEBI" id="CHEBI:58043"/>
        <dbReference type="ChEBI" id="CHEBI:61557"/>
        <dbReference type="EC" id="3.6.1.9"/>
    </reaction>
</comment>
<dbReference type="InterPro" id="IPR029001">
    <property type="entry name" value="ITPase-like_fam"/>
</dbReference>
<dbReference type="CDD" id="cd00555">
    <property type="entry name" value="Maf"/>
    <property type="match status" value="1"/>
</dbReference>